<dbReference type="EMBL" id="BOPH01000088">
    <property type="protein sequence ID" value="GIJ71418.1"/>
    <property type="molecule type" value="Genomic_DNA"/>
</dbReference>
<organism evidence="2 3">
    <name type="scientific">Virgisporangium ochraceum</name>
    <dbReference type="NCBI Taxonomy" id="65505"/>
    <lineage>
        <taxon>Bacteria</taxon>
        <taxon>Bacillati</taxon>
        <taxon>Actinomycetota</taxon>
        <taxon>Actinomycetes</taxon>
        <taxon>Micromonosporales</taxon>
        <taxon>Micromonosporaceae</taxon>
        <taxon>Virgisporangium</taxon>
    </lineage>
</organism>
<sequence length="182" mass="20339">MNRDQFWEVVESARARAQDVDGMAAALVETLRGWPLAELVAFHEVQEELLQRDAYRWDLWAAAYVVNGGASEDGFDYFLGWLMAQGRARWEATLADPDSLADVVDVDGGDLDGEEMLCVAQAAAEDEEAFWAALPDKGEHLPAGPAGEHFDFQDQERMRRLLPRLTAAFHRQIDRSAGDDTE</sequence>
<name>A0A8J3ZY88_9ACTN</name>
<evidence type="ECO:0000259" key="1">
    <source>
        <dbReference type="Pfam" id="PF14024"/>
    </source>
</evidence>
<accession>A0A8J3ZY88</accession>
<evidence type="ECO:0000313" key="3">
    <source>
        <dbReference type="Proteomes" id="UP000635606"/>
    </source>
</evidence>
<dbReference type="Pfam" id="PF14024">
    <property type="entry name" value="DUF4240"/>
    <property type="match status" value="1"/>
</dbReference>
<gene>
    <name evidence="2" type="ORF">Voc01_063350</name>
</gene>
<protein>
    <recommendedName>
        <fullName evidence="1">DUF4240 domain-containing protein</fullName>
    </recommendedName>
</protein>
<feature type="domain" description="DUF4240" evidence="1">
    <location>
        <begin position="1"/>
        <end position="123"/>
    </location>
</feature>
<dbReference type="RefSeq" id="WP_203931291.1">
    <property type="nucleotide sequence ID" value="NZ_BOPH01000088.1"/>
</dbReference>
<proteinExistence type="predicted"/>
<evidence type="ECO:0000313" key="2">
    <source>
        <dbReference type="EMBL" id="GIJ71418.1"/>
    </source>
</evidence>
<keyword evidence="3" id="KW-1185">Reference proteome</keyword>
<reference evidence="2" key="1">
    <citation type="submission" date="2021-01" db="EMBL/GenBank/DDBJ databases">
        <title>Whole genome shotgun sequence of Virgisporangium ochraceum NBRC 16418.</title>
        <authorList>
            <person name="Komaki H."/>
            <person name="Tamura T."/>
        </authorList>
    </citation>
    <scope>NUCLEOTIDE SEQUENCE</scope>
    <source>
        <strain evidence="2">NBRC 16418</strain>
    </source>
</reference>
<dbReference type="AlphaFoldDB" id="A0A8J3ZY88"/>
<dbReference type="Proteomes" id="UP000635606">
    <property type="component" value="Unassembled WGS sequence"/>
</dbReference>
<dbReference type="InterPro" id="IPR025334">
    <property type="entry name" value="DUF4240"/>
</dbReference>
<comment type="caution">
    <text evidence="2">The sequence shown here is derived from an EMBL/GenBank/DDBJ whole genome shotgun (WGS) entry which is preliminary data.</text>
</comment>